<reference evidence="3" key="1">
    <citation type="journal article" date="2019" name="Int. J. Syst. Evol. Microbiol.">
        <title>The Global Catalogue of Microorganisms (GCM) 10K type strain sequencing project: providing services to taxonomists for standard genome sequencing and annotation.</title>
        <authorList>
            <consortium name="The Broad Institute Genomics Platform"/>
            <consortium name="The Broad Institute Genome Sequencing Center for Infectious Disease"/>
            <person name="Wu L."/>
            <person name="Ma J."/>
        </authorList>
    </citation>
    <scope>NUCLEOTIDE SEQUENCE [LARGE SCALE GENOMIC DNA]</scope>
    <source>
        <strain evidence="3">CGMCC 1.18439</strain>
    </source>
</reference>
<name>A0ABQ3K2N4_9DEIO</name>
<organism evidence="2 3">
    <name type="scientific">Deinococcus piscis</name>
    <dbReference type="NCBI Taxonomy" id="394230"/>
    <lineage>
        <taxon>Bacteria</taxon>
        <taxon>Thermotogati</taxon>
        <taxon>Deinococcota</taxon>
        <taxon>Deinococci</taxon>
        <taxon>Deinococcales</taxon>
        <taxon>Deinococcaceae</taxon>
        <taxon>Deinococcus</taxon>
    </lineage>
</organism>
<protein>
    <submittedName>
        <fullName evidence="2">Hydrolase</fullName>
    </submittedName>
</protein>
<dbReference type="Pfam" id="PF12146">
    <property type="entry name" value="Hydrolase_4"/>
    <property type="match status" value="1"/>
</dbReference>
<dbReference type="PANTHER" id="PTHR11614">
    <property type="entry name" value="PHOSPHOLIPASE-RELATED"/>
    <property type="match status" value="1"/>
</dbReference>
<dbReference type="InterPro" id="IPR022742">
    <property type="entry name" value="Hydrolase_4"/>
</dbReference>
<evidence type="ECO:0000313" key="3">
    <source>
        <dbReference type="Proteomes" id="UP000632154"/>
    </source>
</evidence>
<comment type="caution">
    <text evidence="2">The sequence shown here is derived from an EMBL/GenBank/DDBJ whole genome shotgun (WGS) entry which is preliminary data.</text>
</comment>
<accession>A0ABQ3K2N4</accession>
<dbReference type="Gene3D" id="3.40.50.1820">
    <property type="entry name" value="alpha/beta hydrolase"/>
    <property type="match status" value="1"/>
</dbReference>
<keyword evidence="3" id="KW-1185">Reference proteome</keyword>
<dbReference type="InterPro" id="IPR029058">
    <property type="entry name" value="AB_hydrolase_fold"/>
</dbReference>
<dbReference type="RefSeq" id="WP_189642131.1">
    <property type="nucleotide sequence ID" value="NZ_BNAL01000004.1"/>
</dbReference>
<dbReference type="SUPFAM" id="SSF53474">
    <property type="entry name" value="alpha/beta-Hydrolases"/>
    <property type="match status" value="1"/>
</dbReference>
<dbReference type="PRINTS" id="PR00111">
    <property type="entry name" value="ABHYDROLASE"/>
</dbReference>
<dbReference type="InterPro" id="IPR051044">
    <property type="entry name" value="MAG_DAG_Lipase"/>
</dbReference>
<dbReference type="EMBL" id="BNAL01000004">
    <property type="protein sequence ID" value="GHF96350.1"/>
    <property type="molecule type" value="Genomic_DNA"/>
</dbReference>
<dbReference type="Proteomes" id="UP000632154">
    <property type="component" value="Unassembled WGS sequence"/>
</dbReference>
<sequence>MLRHVNVSAHVWATGAPVEGRTWKAANPRAAILLTHGFGEYLGRYVSHYQGLIPALVGLGFDVYGYDQRGHGQSMGKRAVVNVDTLVRDHLTAREQLRRQTLPVYALGHSLGGLVTALSAAHDPRGLSGLILSSPALLVGEDQPALLRRAAPLLARLAPSLPVTALDTNDLSQLPEAVSAYRSDPQVYQGKVPALTASSMLQASRQGWKLYPSIKLPTLVIHGSSDQITDPAGSQRFMETIASEDKTLHRVEGGYHELLNDEAGAQTAQVILEWLDERAPQQLGGS</sequence>
<gene>
    <name evidence="2" type="ORF">GCM10017783_05280</name>
</gene>
<keyword evidence="2" id="KW-0378">Hydrolase</keyword>
<feature type="domain" description="Serine aminopeptidase S33" evidence="1">
    <location>
        <begin position="27"/>
        <end position="262"/>
    </location>
</feature>
<evidence type="ECO:0000259" key="1">
    <source>
        <dbReference type="Pfam" id="PF12146"/>
    </source>
</evidence>
<dbReference type="InterPro" id="IPR000073">
    <property type="entry name" value="AB_hydrolase_1"/>
</dbReference>
<dbReference type="GO" id="GO:0016787">
    <property type="term" value="F:hydrolase activity"/>
    <property type="evidence" value="ECO:0007669"/>
    <property type="project" value="UniProtKB-KW"/>
</dbReference>
<proteinExistence type="predicted"/>
<evidence type="ECO:0000313" key="2">
    <source>
        <dbReference type="EMBL" id="GHF96350.1"/>
    </source>
</evidence>